<dbReference type="KEGG" id="hsu:HLASF_1422"/>
<evidence type="ECO:0000313" key="3">
    <source>
        <dbReference type="EMBL" id="ALG82299.1"/>
    </source>
</evidence>
<feature type="compositionally biased region" description="Basic and acidic residues" evidence="1">
    <location>
        <begin position="22"/>
        <end position="50"/>
    </location>
</feature>
<dbReference type="Proteomes" id="UP000060390">
    <property type="component" value="Chromosome"/>
</dbReference>
<proteinExistence type="predicted"/>
<evidence type="ECO:0000313" key="5">
    <source>
        <dbReference type="Proteomes" id="UP000069906"/>
    </source>
</evidence>
<reference evidence="3 4" key="3">
    <citation type="journal article" date="2016" name="Stand. Genomic Sci.">
        <title>Complete genome sequence of 'Halanaeroarchaeum sulfurireducens' M27-SA2, a sulfur-reducing and acetate-oxidizing haloarchaeon from the deep-sea hypersaline anoxic lake Medee.</title>
        <authorList>
            <person name="Messina E."/>
            <person name="Sorokin D.Y."/>
            <person name="Kublanov I.V."/>
            <person name="Toshchakov S."/>
            <person name="Lopatina A."/>
            <person name="Arcadi E."/>
            <person name="Smedile F."/>
            <person name="La Spada G."/>
            <person name="La Cono V."/>
            <person name="Yakimov M.M."/>
        </authorList>
    </citation>
    <scope>NUCLEOTIDE SEQUENCE [LARGE SCALE GENOMIC DNA]</scope>
    <source>
        <strain evidence="3 4">M27-SA2</strain>
    </source>
</reference>
<feature type="region of interest" description="Disordered" evidence="1">
    <location>
        <begin position="1"/>
        <end position="56"/>
    </location>
</feature>
<protein>
    <submittedName>
        <fullName evidence="2">Uncharacterized protein</fullName>
    </submittedName>
</protein>
<evidence type="ECO:0000313" key="2">
    <source>
        <dbReference type="EMBL" id="AKH97905.1"/>
    </source>
</evidence>
<dbReference type="Proteomes" id="UP000069906">
    <property type="component" value="Chromosome"/>
</dbReference>
<reference evidence="4" key="2">
    <citation type="submission" date="2015-05" db="EMBL/GenBank/DDBJ databases">
        <title>Complete genome sequence of Halanaeroarchaeum sulfurireducens type strain M27-SA2, a sulfate-reducer haloarchaeon from marine anoxic lake Medee.</title>
        <authorList>
            <person name="Messina E."/>
            <person name="Kublanov I.V."/>
            <person name="Toshchakov S."/>
            <person name="Arcadi E."/>
            <person name="La Spada G."/>
            <person name="La Cono V."/>
            <person name="Yakimov M.M."/>
        </authorList>
    </citation>
    <scope>NUCLEOTIDE SEQUENCE [LARGE SCALE GENOMIC DNA]</scope>
    <source>
        <strain evidence="4">M27-SA2</strain>
    </source>
</reference>
<dbReference type="EMBL" id="CP008874">
    <property type="protein sequence ID" value="AKH97905.1"/>
    <property type="molecule type" value="Genomic_DNA"/>
</dbReference>
<dbReference type="AlphaFoldDB" id="A0A0F7PCK0"/>
<dbReference type="EMBL" id="CP011564">
    <property type="protein sequence ID" value="ALG82299.1"/>
    <property type="molecule type" value="Genomic_DNA"/>
</dbReference>
<gene>
    <name evidence="3" type="ORF">HLASA_1409</name>
    <name evidence="2" type="ORF">HLASF_1422</name>
</gene>
<organism evidence="2 5">
    <name type="scientific">Halanaeroarchaeum sulfurireducens</name>
    <dbReference type="NCBI Taxonomy" id="1604004"/>
    <lineage>
        <taxon>Archaea</taxon>
        <taxon>Methanobacteriati</taxon>
        <taxon>Methanobacteriota</taxon>
        <taxon>Stenosarchaea group</taxon>
        <taxon>Halobacteria</taxon>
        <taxon>Halobacteriales</taxon>
        <taxon>Halobacteriaceae</taxon>
        <taxon>Halanaeroarchaeum</taxon>
    </lineage>
</organism>
<accession>A0A0F7PCK0</accession>
<dbReference type="RefSeq" id="WP_186007717.1">
    <property type="nucleotide sequence ID" value="NZ_CP008874.1"/>
</dbReference>
<name>A0A0F7PCK0_9EURY</name>
<dbReference type="KEGG" id="hsf:HLASA_1409"/>
<evidence type="ECO:0000313" key="4">
    <source>
        <dbReference type="Proteomes" id="UP000060390"/>
    </source>
</evidence>
<sequence length="56" mass="6135">MGECPIEPSASSTTDGGNVESAIDRVLADIRPETVHRDTRADRDEHRDINDALAEE</sequence>
<dbReference type="GeneID" id="62345457"/>
<dbReference type="HOGENOM" id="CLU_211856_0_0_2"/>
<evidence type="ECO:0000256" key="1">
    <source>
        <dbReference type="SAM" id="MobiDB-lite"/>
    </source>
</evidence>
<reference evidence="2 5" key="1">
    <citation type="journal article" date="2015" name="ISME J.">
        <title>Elemental sulfur and acetate can support life of a novel strictly anaerobic haloarchaeon.</title>
        <authorList>
            <person name="Sorokin D.Y."/>
            <person name="Kublanov I.V."/>
            <person name="Gavrilov S.N."/>
            <person name="Rojo D."/>
            <person name="Roman P."/>
            <person name="Golyshin P.N."/>
            <person name="Slepak V.Z."/>
            <person name="Smedile F."/>
            <person name="Ferrer M."/>
            <person name="Messina E."/>
            <person name="La Cono V."/>
            <person name="Yakimov M.M."/>
        </authorList>
    </citation>
    <scope>NUCLEOTIDE SEQUENCE [LARGE SCALE GENOMIC DNA]</scope>
    <source>
        <strain evidence="2 5">HSR2</strain>
    </source>
</reference>
<keyword evidence="5" id="KW-1185">Reference proteome</keyword>
<dbReference type="STRING" id="1604004.HLASA_1409"/>